<feature type="compositionally biased region" description="Basic and acidic residues" evidence="1">
    <location>
        <begin position="249"/>
        <end position="263"/>
    </location>
</feature>
<dbReference type="AlphaFoldDB" id="A0A1L9RUP0"/>
<reference evidence="3" key="1">
    <citation type="journal article" date="2017" name="Genome Biol.">
        <title>Comparative genomics reveals high biological diversity and specific adaptations in the industrially and medically important fungal genus Aspergillus.</title>
        <authorList>
            <person name="de Vries R.P."/>
            <person name="Riley R."/>
            <person name="Wiebenga A."/>
            <person name="Aguilar-Osorio G."/>
            <person name="Amillis S."/>
            <person name="Uchima C.A."/>
            <person name="Anderluh G."/>
            <person name="Asadollahi M."/>
            <person name="Askin M."/>
            <person name="Barry K."/>
            <person name="Battaglia E."/>
            <person name="Bayram O."/>
            <person name="Benocci T."/>
            <person name="Braus-Stromeyer S.A."/>
            <person name="Caldana C."/>
            <person name="Canovas D."/>
            <person name="Cerqueira G.C."/>
            <person name="Chen F."/>
            <person name="Chen W."/>
            <person name="Choi C."/>
            <person name="Clum A."/>
            <person name="Dos Santos R.A."/>
            <person name="Damasio A.R."/>
            <person name="Diallinas G."/>
            <person name="Emri T."/>
            <person name="Fekete E."/>
            <person name="Flipphi M."/>
            <person name="Freyberg S."/>
            <person name="Gallo A."/>
            <person name="Gournas C."/>
            <person name="Habgood R."/>
            <person name="Hainaut M."/>
            <person name="Harispe M.L."/>
            <person name="Henrissat B."/>
            <person name="Hilden K.S."/>
            <person name="Hope R."/>
            <person name="Hossain A."/>
            <person name="Karabika E."/>
            <person name="Karaffa L."/>
            <person name="Karanyi Z."/>
            <person name="Krasevec N."/>
            <person name="Kuo A."/>
            <person name="Kusch H."/>
            <person name="LaButti K."/>
            <person name="Lagendijk E.L."/>
            <person name="Lapidus A."/>
            <person name="Levasseur A."/>
            <person name="Lindquist E."/>
            <person name="Lipzen A."/>
            <person name="Logrieco A.F."/>
            <person name="MacCabe A."/>
            <person name="Maekelae M.R."/>
            <person name="Malavazi I."/>
            <person name="Melin P."/>
            <person name="Meyer V."/>
            <person name="Mielnichuk N."/>
            <person name="Miskei M."/>
            <person name="Molnar A.P."/>
            <person name="Mule G."/>
            <person name="Ngan C.Y."/>
            <person name="Orejas M."/>
            <person name="Orosz E."/>
            <person name="Ouedraogo J.P."/>
            <person name="Overkamp K.M."/>
            <person name="Park H.-S."/>
            <person name="Perrone G."/>
            <person name="Piumi F."/>
            <person name="Punt P.J."/>
            <person name="Ram A.F."/>
            <person name="Ramon A."/>
            <person name="Rauscher S."/>
            <person name="Record E."/>
            <person name="Riano-Pachon D.M."/>
            <person name="Robert V."/>
            <person name="Roehrig J."/>
            <person name="Ruller R."/>
            <person name="Salamov A."/>
            <person name="Salih N.S."/>
            <person name="Samson R.A."/>
            <person name="Sandor E."/>
            <person name="Sanguinetti M."/>
            <person name="Schuetze T."/>
            <person name="Sepcic K."/>
            <person name="Shelest E."/>
            <person name="Sherlock G."/>
            <person name="Sophianopoulou V."/>
            <person name="Squina F.M."/>
            <person name="Sun H."/>
            <person name="Susca A."/>
            <person name="Todd R.B."/>
            <person name="Tsang A."/>
            <person name="Unkles S.E."/>
            <person name="van de Wiele N."/>
            <person name="van Rossen-Uffink D."/>
            <person name="Oliveira J.V."/>
            <person name="Vesth T.C."/>
            <person name="Visser J."/>
            <person name="Yu J.-H."/>
            <person name="Zhou M."/>
            <person name="Andersen M.R."/>
            <person name="Archer D.B."/>
            <person name="Baker S.E."/>
            <person name="Benoit I."/>
            <person name="Brakhage A.A."/>
            <person name="Braus G.H."/>
            <person name="Fischer R."/>
            <person name="Frisvad J.C."/>
            <person name="Goldman G.H."/>
            <person name="Houbraken J."/>
            <person name="Oakley B."/>
            <person name="Pocsi I."/>
            <person name="Scazzocchio C."/>
            <person name="Seiboth B."/>
            <person name="vanKuyk P.A."/>
            <person name="Wortman J."/>
            <person name="Dyer P.S."/>
            <person name="Grigoriev I.V."/>
        </authorList>
    </citation>
    <scope>NUCLEOTIDE SEQUENCE [LARGE SCALE GENOMIC DNA]</scope>
    <source>
        <strain evidence="3">DTO 134E9</strain>
    </source>
</reference>
<sequence length="295" mass="33824">MTRLTALKALRVWNWKRTKPKLESSYECTASAQERPYTSRPSRTQQLQNPRLRPQLTTEVPNDILRPNAADEILAKRDEERGRKREMDEIDPVDGQNQALKRARSESSHSMSSVSTISTSRSRSESPARGYSAKSNGNRAHSISSCHSKPRKRRYSDSSSHHSISSYSSGERARSRSQEWARDRNTRRRHRESSPEERGRPRTSPRGGGRRDRSRSRSMDKGRIAKERRSMTPGAMRERPSHPRRHSRDKMGAPDQSHRRPDYGGRAGPSSAQPRRERSLSPYSKRLALTQSMGR</sequence>
<gene>
    <name evidence="2" type="ORF">ASPWEDRAFT_24550</name>
</gene>
<evidence type="ECO:0000256" key="1">
    <source>
        <dbReference type="SAM" id="MobiDB-lite"/>
    </source>
</evidence>
<keyword evidence="3" id="KW-1185">Reference proteome</keyword>
<dbReference type="Pfam" id="PF13917">
    <property type="entry name" value="zf-CCHC_3"/>
    <property type="match status" value="1"/>
</dbReference>
<feature type="compositionally biased region" description="Basic and acidic residues" evidence="1">
    <location>
        <begin position="171"/>
        <end position="184"/>
    </location>
</feature>
<dbReference type="Proteomes" id="UP000184383">
    <property type="component" value="Unassembled WGS sequence"/>
</dbReference>
<evidence type="ECO:0000313" key="3">
    <source>
        <dbReference type="Proteomes" id="UP000184383"/>
    </source>
</evidence>
<proteinExistence type="predicted"/>
<name>A0A1L9RUP0_ASPWE</name>
<dbReference type="GeneID" id="63748479"/>
<dbReference type="VEuPathDB" id="FungiDB:ASPWEDRAFT_24550"/>
<dbReference type="OrthoDB" id="437973at2759"/>
<organism evidence="2 3">
    <name type="scientific">Aspergillus wentii DTO 134E9</name>
    <dbReference type="NCBI Taxonomy" id="1073089"/>
    <lineage>
        <taxon>Eukaryota</taxon>
        <taxon>Fungi</taxon>
        <taxon>Dikarya</taxon>
        <taxon>Ascomycota</taxon>
        <taxon>Pezizomycotina</taxon>
        <taxon>Eurotiomycetes</taxon>
        <taxon>Eurotiomycetidae</taxon>
        <taxon>Eurotiales</taxon>
        <taxon>Aspergillaceae</taxon>
        <taxon>Aspergillus</taxon>
        <taxon>Aspergillus subgen. Cremei</taxon>
    </lineage>
</organism>
<dbReference type="RefSeq" id="XP_040692311.1">
    <property type="nucleotide sequence ID" value="XM_040832631.1"/>
</dbReference>
<dbReference type="STRING" id="1073089.A0A1L9RUP0"/>
<evidence type="ECO:0000313" key="2">
    <source>
        <dbReference type="EMBL" id="OJJ38635.1"/>
    </source>
</evidence>
<dbReference type="EMBL" id="KV878210">
    <property type="protein sequence ID" value="OJJ38635.1"/>
    <property type="molecule type" value="Genomic_DNA"/>
</dbReference>
<feature type="compositionally biased region" description="Low complexity" evidence="1">
    <location>
        <begin position="43"/>
        <end position="57"/>
    </location>
</feature>
<feature type="compositionally biased region" description="Low complexity" evidence="1">
    <location>
        <begin position="108"/>
        <end position="129"/>
    </location>
</feature>
<feature type="region of interest" description="Disordered" evidence="1">
    <location>
        <begin position="22"/>
        <end position="295"/>
    </location>
</feature>
<feature type="compositionally biased region" description="Basic and acidic residues" evidence="1">
    <location>
        <begin position="73"/>
        <end position="87"/>
    </location>
</feature>
<accession>A0A1L9RUP0</accession>
<feature type="compositionally biased region" description="Polar residues" evidence="1">
    <location>
        <begin position="133"/>
        <end position="147"/>
    </location>
</feature>
<protein>
    <submittedName>
        <fullName evidence="2">Uncharacterized protein</fullName>
    </submittedName>
</protein>
<feature type="compositionally biased region" description="Basic and acidic residues" evidence="1">
    <location>
        <begin position="209"/>
        <end position="241"/>
    </location>
</feature>